<proteinExistence type="inferred from homology"/>
<comment type="function">
    <text evidence="7">Catalyzes the irreversible transfer of a propylamine group from the amino donor S-adenosylmethioninamine (decarboxy-AdoMet) to putrescine (1,4-diaminobutane) to yield spermidine.</text>
</comment>
<protein>
    <recommendedName>
        <fullName evidence="7">Polyamine aminopropyltransferase</fullName>
    </recommendedName>
    <alternativeName>
        <fullName evidence="7">Putrescine aminopropyltransferase</fullName>
        <shortName evidence="7">PAPT</shortName>
    </alternativeName>
    <alternativeName>
        <fullName evidence="7">Spermidine synthase</fullName>
        <shortName evidence="7">SPDS</shortName>
        <shortName evidence="7">SPDSY</shortName>
        <ecNumber evidence="7">2.5.1.16</ecNumber>
    </alternativeName>
</protein>
<comment type="similarity">
    <text evidence="1 7">Belongs to the spermidine/spermine synthase family.</text>
</comment>
<dbReference type="AlphaFoldDB" id="A0A1M5G1F4"/>
<feature type="binding site" evidence="7">
    <location>
        <position position="37"/>
    </location>
    <ligand>
        <name>S-methyl-5'-thioadenosine</name>
        <dbReference type="ChEBI" id="CHEBI:17509"/>
    </ligand>
</feature>
<dbReference type="UniPathway" id="UPA00248">
    <property type="reaction ID" value="UER00314"/>
</dbReference>
<keyword evidence="11" id="KW-1185">Reference proteome</keyword>
<evidence type="ECO:0000256" key="6">
    <source>
        <dbReference type="ARBA" id="ARBA00048874"/>
    </source>
</evidence>
<dbReference type="Pfam" id="PF17284">
    <property type="entry name" value="Spermine_synt_N"/>
    <property type="match status" value="1"/>
</dbReference>
<gene>
    <name evidence="7" type="primary">speE</name>
    <name evidence="10" type="ORF">SAMN02745206_03021</name>
</gene>
<dbReference type="STRING" id="1121391.SAMN02745206_03021"/>
<dbReference type="InterPro" id="IPR029063">
    <property type="entry name" value="SAM-dependent_MTases_sf"/>
</dbReference>
<dbReference type="Gene3D" id="3.40.50.150">
    <property type="entry name" value="Vaccinia Virus protein VP39"/>
    <property type="match status" value="1"/>
</dbReference>
<feature type="active site" description="Proton acceptor" evidence="7 8">
    <location>
        <position position="162"/>
    </location>
</feature>
<dbReference type="InterPro" id="IPR001045">
    <property type="entry name" value="Spermi_synthase"/>
</dbReference>
<feature type="domain" description="PABS" evidence="9">
    <location>
        <begin position="8"/>
        <end position="245"/>
    </location>
</feature>
<evidence type="ECO:0000259" key="9">
    <source>
        <dbReference type="PROSITE" id="PS51006"/>
    </source>
</evidence>
<dbReference type="NCBIfam" id="NF037959">
    <property type="entry name" value="MFS_SpdSyn"/>
    <property type="match status" value="1"/>
</dbReference>
<feature type="binding site" evidence="7">
    <location>
        <position position="171"/>
    </location>
    <ligand>
        <name>S-methyl-5'-thioadenosine</name>
        <dbReference type="ChEBI" id="CHEBI:17509"/>
    </ligand>
</feature>
<dbReference type="GO" id="GO:0010487">
    <property type="term" value="F:thermospermine synthase activity"/>
    <property type="evidence" value="ECO:0007669"/>
    <property type="project" value="UniProtKB-EC"/>
</dbReference>
<keyword evidence="4 7" id="KW-0745">Spermidine biosynthesis</keyword>
<dbReference type="CDD" id="cd02440">
    <property type="entry name" value="AdoMet_MTases"/>
    <property type="match status" value="1"/>
</dbReference>
<evidence type="ECO:0000256" key="7">
    <source>
        <dbReference type="HAMAP-Rule" id="MF_00198"/>
    </source>
</evidence>
<dbReference type="GO" id="GO:0008295">
    <property type="term" value="P:spermidine biosynthetic process"/>
    <property type="evidence" value="ECO:0007669"/>
    <property type="project" value="UniProtKB-UniRule"/>
</dbReference>
<comment type="subunit">
    <text evidence="7">Homodimer or homotetramer.</text>
</comment>
<comment type="catalytic activity">
    <reaction evidence="7">
        <text>S-adenosyl 3-(methylsulfanyl)propylamine + putrescine = S-methyl-5'-thioadenosine + spermidine + H(+)</text>
        <dbReference type="Rhea" id="RHEA:12721"/>
        <dbReference type="ChEBI" id="CHEBI:15378"/>
        <dbReference type="ChEBI" id="CHEBI:17509"/>
        <dbReference type="ChEBI" id="CHEBI:57443"/>
        <dbReference type="ChEBI" id="CHEBI:57834"/>
        <dbReference type="ChEBI" id="CHEBI:326268"/>
        <dbReference type="EC" id="2.5.1.16"/>
    </reaction>
</comment>
<dbReference type="Pfam" id="PF01564">
    <property type="entry name" value="Spermine_synth"/>
    <property type="match status" value="1"/>
</dbReference>
<dbReference type="InterPro" id="IPR035246">
    <property type="entry name" value="Spermidine_synt_N"/>
</dbReference>
<comment type="pathway">
    <text evidence="7">Amine and polyamine biosynthesis; spermidine biosynthesis; spermidine from putrescine: step 1/1.</text>
</comment>
<dbReference type="FunFam" id="3.40.50.150:FF:000088">
    <property type="entry name" value="Polyamine aminopropyltransferase"/>
    <property type="match status" value="1"/>
</dbReference>
<evidence type="ECO:0000256" key="1">
    <source>
        <dbReference type="ARBA" id="ARBA00007867"/>
    </source>
</evidence>
<feature type="binding site" evidence="7">
    <location>
        <begin position="144"/>
        <end position="145"/>
    </location>
    <ligand>
        <name>S-methyl-5'-thioadenosine</name>
        <dbReference type="ChEBI" id="CHEBI:17509"/>
    </ligand>
</feature>
<evidence type="ECO:0000256" key="4">
    <source>
        <dbReference type="ARBA" id="ARBA00023066"/>
    </source>
</evidence>
<sequence length="306" mass="34560">MIEECSGYYWFRELSSGGVDLAHLCRSILFSGRTQYQRVDIVDSPLHGKVLFLDKVLQSAEKDEFIYHEVLVHPALFSAAKPRSVLIIGGGEGATLREVLRHPGVERVVMVEIDGQLIHIAQQFLPEWHQGAFEDPRLELVFADGRRYLETTDQRFDVIILDLSDPFQDSPAALLYTTEFYEIVRSRLRPGGACAVQAESISPQQCAVHARIYNTLAASFPVVKTCPYMLHSFHRPDAHLLASLDAGWSAERIARRAEASSLPLRYLSPAVMRRLFAVPPYLEEAYALHRRPLTDADHHIAIDEIL</sequence>
<keyword evidence="2" id="KW-0963">Cytoplasm</keyword>
<feature type="binding site" evidence="7">
    <location>
        <position position="92"/>
    </location>
    <ligand>
        <name>spermidine</name>
        <dbReference type="ChEBI" id="CHEBI:57834"/>
    </ligand>
</feature>
<dbReference type="InterPro" id="IPR030373">
    <property type="entry name" value="PABS_CS"/>
</dbReference>
<dbReference type="InterPro" id="IPR030374">
    <property type="entry name" value="PABS"/>
</dbReference>
<feature type="binding site" evidence="7">
    <location>
        <position position="68"/>
    </location>
    <ligand>
        <name>spermidine</name>
        <dbReference type="ChEBI" id="CHEBI:57834"/>
    </ligand>
</feature>
<dbReference type="PROSITE" id="PS51006">
    <property type="entry name" value="PABS_2"/>
    <property type="match status" value="1"/>
</dbReference>
<dbReference type="Gene3D" id="2.30.140.10">
    <property type="entry name" value="Spermidine synthase, tetramerisation domain"/>
    <property type="match status" value="1"/>
</dbReference>
<evidence type="ECO:0000313" key="11">
    <source>
        <dbReference type="Proteomes" id="UP000184076"/>
    </source>
</evidence>
<dbReference type="HAMAP" id="MF_00198">
    <property type="entry name" value="Spermidine_synth"/>
    <property type="match status" value="1"/>
</dbReference>
<evidence type="ECO:0000313" key="10">
    <source>
        <dbReference type="EMBL" id="SHF97291.1"/>
    </source>
</evidence>
<dbReference type="Proteomes" id="UP000184076">
    <property type="component" value="Unassembled WGS sequence"/>
</dbReference>
<reference evidence="11" key="1">
    <citation type="submission" date="2016-11" db="EMBL/GenBank/DDBJ databases">
        <authorList>
            <person name="Varghese N."/>
            <person name="Submissions S."/>
        </authorList>
    </citation>
    <scope>NUCLEOTIDE SEQUENCE [LARGE SCALE GENOMIC DNA]</scope>
    <source>
        <strain evidence="11">DSM 9756</strain>
    </source>
</reference>
<dbReference type="InterPro" id="IPR037163">
    <property type="entry name" value="Spermidine_synt_N_sf"/>
</dbReference>
<evidence type="ECO:0000256" key="3">
    <source>
        <dbReference type="ARBA" id="ARBA00022679"/>
    </source>
</evidence>
<dbReference type="SUPFAM" id="SSF53335">
    <property type="entry name" value="S-adenosyl-L-methionine-dependent methyltransferases"/>
    <property type="match status" value="1"/>
</dbReference>
<dbReference type="PANTHER" id="PTHR43317:SF1">
    <property type="entry name" value="THERMOSPERMINE SYNTHASE ACAULIS5"/>
    <property type="match status" value="1"/>
</dbReference>
<accession>A0A1M5G1F4</accession>
<evidence type="ECO:0000256" key="8">
    <source>
        <dbReference type="PROSITE-ProRule" id="PRU00354"/>
    </source>
</evidence>
<keyword evidence="5 7" id="KW-0620">Polyamine biosynthesis</keyword>
<dbReference type="EMBL" id="FQVB01000034">
    <property type="protein sequence ID" value="SHF97291.1"/>
    <property type="molecule type" value="Genomic_DNA"/>
</dbReference>
<dbReference type="PROSITE" id="PS01330">
    <property type="entry name" value="PABS_1"/>
    <property type="match status" value="1"/>
</dbReference>
<dbReference type="GO" id="GO:0004766">
    <property type="term" value="F:spermidine synthase activity"/>
    <property type="evidence" value="ECO:0007669"/>
    <property type="project" value="UniProtKB-UniRule"/>
</dbReference>
<dbReference type="EC" id="2.5.1.16" evidence="7"/>
<comment type="catalytic activity">
    <reaction evidence="6">
        <text>S-adenosyl 3-(methylsulfanyl)propylamine + spermidine = thermospermine + S-methyl-5'-thioadenosine + H(+)</text>
        <dbReference type="Rhea" id="RHEA:30515"/>
        <dbReference type="ChEBI" id="CHEBI:15378"/>
        <dbReference type="ChEBI" id="CHEBI:17509"/>
        <dbReference type="ChEBI" id="CHEBI:57443"/>
        <dbReference type="ChEBI" id="CHEBI:57834"/>
        <dbReference type="ChEBI" id="CHEBI:59903"/>
        <dbReference type="EC" id="2.5.1.79"/>
    </reaction>
</comment>
<dbReference type="RefSeq" id="WP_073040912.1">
    <property type="nucleotide sequence ID" value="NZ_FQVB01000034.1"/>
</dbReference>
<organism evidence="10 11">
    <name type="scientific">Desulfacinum infernum DSM 9756</name>
    <dbReference type="NCBI Taxonomy" id="1121391"/>
    <lineage>
        <taxon>Bacteria</taxon>
        <taxon>Pseudomonadati</taxon>
        <taxon>Thermodesulfobacteriota</taxon>
        <taxon>Syntrophobacteria</taxon>
        <taxon>Syntrophobacterales</taxon>
        <taxon>Syntrophobacteraceae</taxon>
        <taxon>Desulfacinum</taxon>
    </lineage>
</organism>
<dbReference type="PANTHER" id="PTHR43317">
    <property type="entry name" value="THERMOSPERMINE SYNTHASE ACAULIS5"/>
    <property type="match status" value="1"/>
</dbReference>
<keyword evidence="3 7" id="KW-0808">Transferase</keyword>
<name>A0A1M5G1F4_9BACT</name>
<evidence type="ECO:0000256" key="2">
    <source>
        <dbReference type="ARBA" id="ARBA00022490"/>
    </source>
</evidence>
<comment type="caution">
    <text evidence="7">Lacks conserved residue(s) required for the propagation of feature annotation.</text>
</comment>
<evidence type="ECO:0000256" key="5">
    <source>
        <dbReference type="ARBA" id="ARBA00023115"/>
    </source>
</evidence>
<feature type="binding site" evidence="7">
    <location>
        <position position="112"/>
    </location>
    <ligand>
        <name>S-methyl-5'-thioadenosine</name>
        <dbReference type="ChEBI" id="CHEBI:17509"/>
    </ligand>
</feature>